<accession>A0ACC3AFL2</accession>
<evidence type="ECO:0000313" key="2">
    <source>
        <dbReference type="Proteomes" id="UP001172386"/>
    </source>
</evidence>
<gene>
    <name evidence="1" type="ORF">H2198_002129</name>
</gene>
<dbReference type="Proteomes" id="UP001172386">
    <property type="component" value="Unassembled WGS sequence"/>
</dbReference>
<organism evidence="1 2">
    <name type="scientific">Neophaeococcomyces mojaviensis</name>
    <dbReference type="NCBI Taxonomy" id="3383035"/>
    <lineage>
        <taxon>Eukaryota</taxon>
        <taxon>Fungi</taxon>
        <taxon>Dikarya</taxon>
        <taxon>Ascomycota</taxon>
        <taxon>Pezizomycotina</taxon>
        <taxon>Eurotiomycetes</taxon>
        <taxon>Chaetothyriomycetidae</taxon>
        <taxon>Chaetothyriales</taxon>
        <taxon>Chaetothyriales incertae sedis</taxon>
        <taxon>Neophaeococcomyces</taxon>
    </lineage>
</organism>
<proteinExistence type="predicted"/>
<reference evidence="1" key="1">
    <citation type="submission" date="2022-10" db="EMBL/GenBank/DDBJ databases">
        <title>Culturing micro-colonial fungi from biological soil crusts in the Mojave desert and describing Neophaeococcomyces mojavensis, and introducing the new genera and species Taxawa tesnikishii.</title>
        <authorList>
            <person name="Kurbessoian T."/>
            <person name="Stajich J.E."/>
        </authorList>
    </citation>
    <scope>NUCLEOTIDE SEQUENCE</scope>
    <source>
        <strain evidence="1">JES_112</strain>
    </source>
</reference>
<sequence>MSLDVLSEEALDRFRESADAGKVNFTIKYLPFQLYPEASKEGEDKYEWYRKTRYGDSEEKMKMYETLMKAYGAGVDIKFKFHGTVANTLDAHRVIQHFQEEKGSDVADRLIKSLYSQYFENEKHPSTDETLLKATADAGIPEAEAKAFIEDHNEGLMDTKLAIREQKGNGIDAVPYIVIEGKRRDITLEGAKEIEEYEKALHQIVKESA</sequence>
<keyword evidence="2" id="KW-1185">Reference proteome</keyword>
<evidence type="ECO:0000313" key="1">
    <source>
        <dbReference type="EMBL" id="KAJ9661185.1"/>
    </source>
</evidence>
<name>A0ACC3AFL2_9EURO</name>
<dbReference type="EMBL" id="JAPDRQ010000025">
    <property type="protein sequence ID" value="KAJ9661185.1"/>
    <property type="molecule type" value="Genomic_DNA"/>
</dbReference>
<comment type="caution">
    <text evidence="1">The sequence shown here is derived from an EMBL/GenBank/DDBJ whole genome shotgun (WGS) entry which is preliminary data.</text>
</comment>
<protein>
    <submittedName>
        <fullName evidence="1">Uncharacterized protein</fullName>
    </submittedName>
</protein>